<gene>
    <name evidence="8" type="ORF">HF325_002496</name>
</gene>
<dbReference type="PANTHER" id="PTHR13255:SF0">
    <property type="entry name" value="ATAXIN-10"/>
    <property type="match status" value="1"/>
</dbReference>
<comment type="similarity">
    <text evidence="1">Belongs to the ataxin-10 family.</text>
</comment>
<reference evidence="8" key="1">
    <citation type="submission" date="2020-10" db="EMBL/GenBank/DDBJ databases">
        <title>The Whole-Genome Sequence of Metschnikowia persimmonesis, a Novel Endophytic Yeast Species Isolated from Medicinal Plant Diospyros kaki Thumb.</title>
        <authorList>
            <person name="Rahmat E."/>
            <person name="Kang Y."/>
        </authorList>
    </citation>
    <scope>NUCLEOTIDE SEQUENCE</scope>
    <source>
        <strain evidence="8">KIOM G15050</strain>
    </source>
</reference>
<keyword evidence="3" id="KW-0131">Cell cycle</keyword>
<evidence type="ECO:0000256" key="6">
    <source>
        <dbReference type="ARBA" id="ARBA00044805"/>
    </source>
</evidence>
<evidence type="ECO:0000256" key="1">
    <source>
        <dbReference type="ARBA" id="ARBA00008384"/>
    </source>
</evidence>
<dbReference type="EMBL" id="JACBPP010000003">
    <property type="protein sequence ID" value="KAF8003251.1"/>
    <property type="molecule type" value="Genomic_DNA"/>
</dbReference>
<protein>
    <recommendedName>
        <fullName evidence="5">Ataxin-10 homolog</fullName>
    </recommendedName>
    <alternativeName>
        <fullName evidence="6">Copper transport protein 86</fullName>
    </alternativeName>
</protein>
<accession>A0A8H7LAV9</accession>
<evidence type="ECO:0000256" key="5">
    <source>
        <dbReference type="ARBA" id="ARBA00044801"/>
    </source>
</evidence>
<evidence type="ECO:0000256" key="3">
    <source>
        <dbReference type="ARBA" id="ARBA00023306"/>
    </source>
</evidence>
<organism evidence="8 9">
    <name type="scientific">Metschnikowia pulcherrima</name>
    <dbReference type="NCBI Taxonomy" id="27326"/>
    <lineage>
        <taxon>Eukaryota</taxon>
        <taxon>Fungi</taxon>
        <taxon>Dikarya</taxon>
        <taxon>Ascomycota</taxon>
        <taxon>Saccharomycotina</taxon>
        <taxon>Pichiomycetes</taxon>
        <taxon>Metschnikowiaceae</taxon>
        <taxon>Metschnikowia</taxon>
    </lineage>
</organism>
<dbReference type="InterPro" id="IPR016024">
    <property type="entry name" value="ARM-type_fold"/>
</dbReference>
<dbReference type="SUPFAM" id="SSF48371">
    <property type="entry name" value="ARM repeat"/>
    <property type="match status" value="1"/>
</dbReference>
<dbReference type="InterPro" id="IPR011989">
    <property type="entry name" value="ARM-like"/>
</dbReference>
<evidence type="ECO:0000313" key="8">
    <source>
        <dbReference type="EMBL" id="KAF8003251.1"/>
    </source>
</evidence>
<dbReference type="InterPro" id="IPR051374">
    <property type="entry name" value="Ataxin-10/CTR86_families"/>
</dbReference>
<feature type="domain" description="Ataxin-10" evidence="7">
    <location>
        <begin position="380"/>
        <end position="476"/>
    </location>
</feature>
<name>A0A8H7LAV9_9ASCO</name>
<dbReference type="GO" id="GO:0051301">
    <property type="term" value="P:cell division"/>
    <property type="evidence" value="ECO:0007669"/>
    <property type="project" value="UniProtKB-KW"/>
</dbReference>
<dbReference type="PANTHER" id="PTHR13255">
    <property type="entry name" value="ATAXIN-10"/>
    <property type="match status" value="1"/>
</dbReference>
<evidence type="ECO:0000313" key="9">
    <source>
        <dbReference type="Proteomes" id="UP000649328"/>
    </source>
</evidence>
<dbReference type="Proteomes" id="UP000649328">
    <property type="component" value="Unassembled WGS sequence"/>
</dbReference>
<dbReference type="Pfam" id="PF09759">
    <property type="entry name" value="Atx10homo_assoc"/>
    <property type="match status" value="1"/>
</dbReference>
<sequence length="482" mass="54874">MNEDFVLSVLAETKSLIEYGGVSRRYENNLSLLGMLLKETNCNDAKRDAFASEFLQPSTDILAGAFSFDTVSDTEIELYLRNVRGLVLFVRNLTVSTSAHLDLVSLLSSMRKLISNVERGQNYFTACLQAFLQVLANYCLNQRPDSISFSGDLVGTLDEPIVAFIQGEKKLDLRSPFNIFLSKYLLSRDNGAVVFMHGEHAHFMKYIFEEAFHQAHTDCFQSGLLPFFEKLVTEREFGYWLKKQDLSQFVTRVLTVCQLVVTNKQDWDSPKCVVMITWVFEVCKDLMETSVHLLQSKTSDDAALDQIHTQLVRALDILSDLCKFSIVPQYLRDLHAIDILIRLLRAAHENTEVKTPKLRKQAEDVYGNSSVRTMKRFPLVKSLVIEILAYLCHESFPTQEAMRELHGLELILSNCVIDEDNPYIKEHSVLCLRFVLQENQRNQEFVALLEAKQVVNADALSEAGYEVSIKDGKVKVRNSDSP</sequence>
<keyword evidence="9" id="KW-1185">Reference proteome</keyword>
<comment type="function">
    <text evidence="4">May play a role in the regulation of cytokinesis.</text>
</comment>
<dbReference type="GO" id="GO:0005829">
    <property type="term" value="C:cytosol"/>
    <property type="evidence" value="ECO:0007669"/>
    <property type="project" value="TreeGrafter"/>
</dbReference>
<evidence type="ECO:0000256" key="2">
    <source>
        <dbReference type="ARBA" id="ARBA00022618"/>
    </source>
</evidence>
<keyword evidence="2" id="KW-0132">Cell division</keyword>
<evidence type="ECO:0000256" key="4">
    <source>
        <dbReference type="ARBA" id="ARBA00044746"/>
    </source>
</evidence>
<proteinExistence type="inferred from homology"/>
<comment type="caution">
    <text evidence="8">The sequence shown here is derived from an EMBL/GenBank/DDBJ whole genome shotgun (WGS) entry which is preliminary data.</text>
</comment>
<evidence type="ECO:0000259" key="7">
    <source>
        <dbReference type="Pfam" id="PF09759"/>
    </source>
</evidence>
<dbReference type="InterPro" id="IPR019156">
    <property type="entry name" value="Ataxin-10_domain"/>
</dbReference>
<dbReference type="OrthoDB" id="379794at2759"/>
<dbReference type="AlphaFoldDB" id="A0A8H7LAV9"/>
<dbReference type="Gene3D" id="1.25.10.10">
    <property type="entry name" value="Leucine-rich Repeat Variant"/>
    <property type="match status" value="1"/>
</dbReference>